<evidence type="ECO:0000313" key="1">
    <source>
        <dbReference type="EMBL" id="MDF9627732.1"/>
    </source>
</evidence>
<accession>A0AAW6Q5L7</accession>
<dbReference type="Proteomes" id="UP001176114">
    <property type="component" value="Unassembled WGS sequence"/>
</dbReference>
<name>A0AAW6Q5L7_9BACT</name>
<organism evidence="1 2">
    <name type="scientific">Mesomycoplasma ovipneumoniae</name>
    <dbReference type="NCBI Taxonomy" id="29562"/>
    <lineage>
        <taxon>Bacteria</taxon>
        <taxon>Bacillati</taxon>
        <taxon>Mycoplasmatota</taxon>
        <taxon>Mycoplasmoidales</taxon>
        <taxon>Metamycoplasmataceae</taxon>
        <taxon>Mesomycoplasma</taxon>
    </lineage>
</organism>
<dbReference type="RefSeq" id="WP_252262782.1">
    <property type="nucleotide sequence ID" value="NZ_JAMWEX010000005.1"/>
</dbReference>
<proteinExistence type="predicted"/>
<dbReference type="AlphaFoldDB" id="A0AAW6Q5L7"/>
<evidence type="ECO:0008006" key="3">
    <source>
        <dbReference type="Google" id="ProtNLM"/>
    </source>
</evidence>
<protein>
    <recommendedName>
        <fullName evidence="3">Transposase</fullName>
    </recommendedName>
</protein>
<evidence type="ECO:0000313" key="2">
    <source>
        <dbReference type="Proteomes" id="UP001176114"/>
    </source>
</evidence>
<reference evidence="1" key="1">
    <citation type="submission" date="2023-03" db="EMBL/GenBank/DDBJ databases">
        <title>Comparative genome analysis of Brazilian Mesomycoplasma ovipneumoniae isolated from healthy and pneumonic sheep.</title>
        <authorList>
            <person name="Gaeta N."/>
            <person name="Timenetsky J."/>
            <person name="Ganda E."/>
            <person name="Gregory L."/>
        </authorList>
    </citation>
    <scope>NUCLEOTIDE SEQUENCE</scope>
    <source>
        <strain evidence="1">USP-SP475</strain>
    </source>
</reference>
<comment type="caution">
    <text evidence="1">The sequence shown here is derived from an EMBL/GenBank/DDBJ whole genome shotgun (WGS) entry which is preliminary data.</text>
</comment>
<gene>
    <name evidence="1" type="ORF">P5716_01925</name>
</gene>
<sequence length="59" mass="6960">MKKENSLNVLHEKLKMLQNSEMDTLKDLKKLLLAELEAEVATRKQQIELIEKLIKNKQK</sequence>
<dbReference type="EMBL" id="JARPQC010000003">
    <property type="protein sequence ID" value="MDF9627732.1"/>
    <property type="molecule type" value="Genomic_DNA"/>
</dbReference>